<dbReference type="GO" id="GO:0005829">
    <property type="term" value="C:cytosol"/>
    <property type="evidence" value="ECO:0007669"/>
    <property type="project" value="TreeGrafter"/>
</dbReference>
<dbReference type="PROSITE" id="PS51194">
    <property type="entry name" value="HELICASE_CTER"/>
    <property type="match status" value="1"/>
</dbReference>
<dbReference type="InterPro" id="IPR001650">
    <property type="entry name" value="Helicase_C-like"/>
</dbReference>
<dbReference type="GO" id="GO:0005524">
    <property type="term" value="F:ATP binding"/>
    <property type="evidence" value="ECO:0007669"/>
    <property type="project" value="UniProtKB-KW"/>
</dbReference>
<dbReference type="AlphaFoldDB" id="A0A1I6SJ19"/>
<dbReference type="SUPFAM" id="SSF52540">
    <property type="entry name" value="P-loop containing nucleoside triphosphate hydrolases"/>
    <property type="match status" value="1"/>
</dbReference>
<feature type="domain" description="Helicase ATP-binding" evidence="6">
    <location>
        <begin position="28"/>
        <end position="195"/>
    </location>
</feature>
<dbReference type="GO" id="GO:0003676">
    <property type="term" value="F:nucleic acid binding"/>
    <property type="evidence" value="ECO:0007669"/>
    <property type="project" value="InterPro"/>
</dbReference>
<reference evidence="8 9" key="1">
    <citation type="submission" date="2016-10" db="EMBL/GenBank/DDBJ databases">
        <authorList>
            <person name="de Groot N.N."/>
        </authorList>
    </citation>
    <scope>NUCLEOTIDE SEQUENCE [LARGE SCALE GENOMIC DNA]</scope>
    <source>
        <strain evidence="8 9">CGMCC 1.6114</strain>
    </source>
</reference>
<evidence type="ECO:0000256" key="1">
    <source>
        <dbReference type="ARBA" id="ARBA00022741"/>
    </source>
</evidence>
<dbReference type="Proteomes" id="UP000183209">
    <property type="component" value="Unassembled WGS sequence"/>
</dbReference>
<evidence type="ECO:0000313" key="8">
    <source>
        <dbReference type="EMBL" id="SFS76971.1"/>
    </source>
</evidence>
<dbReference type="Pfam" id="PF00271">
    <property type="entry name" value="Helicase_C"/>
    <property type="match status" value="1"/>
</dbReference>
<evidence type="ECO:0000313" key="9">
    <source>
        <dbReference type="Proteomes" id="UP000183209"/>
    </source>
</evidence>
<name>A0A1I6SJ19_9FLAO</name>
<evidence type="ECO:0000259" key="7">
    <source>
        <dbReference type="PROSITE" id="PS51194"/>
    </source>
</evidence>
<organism evidence="8 9">
    <name type="scientific">Zhouia amylolytica</name>
    <dbReference type="NCBI Taxonomy" id="376730"/>
    <lineage>
        <taxon>Bacteria</taxon>
        <taxon>Pseudomonadati</taxon>
        <taxon>Bacteroidota</taxon>
        <taxon>Flavobacteriia</taxon>
        <taxon>Flavobacteriales</taxon>
        <taxon>Flavobacteriaceae</taxon>
        <taxon>Zhouia</taxon>
    </lineage>
</organism>
<gene>
    <name evidence="8" type="ORF">SAMN04487906_1645</name>
</gene>
<sequence length="437" mass="49584">MKSIKINQSSILKTLGFESLNKMQKATQVATHKNNNVILLAPTGSGKTLAYLLSILPKLKQKNEVQALIIAPTRELVLQIESVLKQMKLDLKVNSCYGGHPFSIERKNFSVPPSILVGTPGRIKDHIERATFDTSSITQLVFDEFDKSLEFGFTNELKFITKQLDNVQHKILVSATKTIELPDYLDFDNPYTIEFEEKEKASLSIQKIIVPKDEKLEGLIAVLNNLKKGQNAIVFSNHRDACDRISEQLDNRGIIYALFHGGLEQKQREFELTKFRNGSVQILVATDIAARGIDIPDLDYVIHYQIPYKEDSFIHRNGRTARMKASGTSILILTEEDYVPEYLDEDPSLFDLKENARIGKPDYITLHINKGKKNKISKFDLVGYFLQFDFMKKDDLGLMEVNDFDSFIAIKREKANLTIKASQGKKLKKKSPKISIA</sequence>
<accession>A0A1I6SJ19</accession>
<evidence type="ECO:0000259" key="6">
    <source>
        <dbReference type="PROSITE" id="PS51192"/>
    </source>
</evidence>
<protein>
    <submittedName>
        <fullName evidence="8">Superfamily II DNA and RNA helicase</fullName>
    </submittedName>
</protein>
<dbReference type="Pfam" id="PF00270">
    <property type="entry name" value="DEAD"/>
    <property type="match status" value="1"/>
</dbReference>
<dbReference type="Gene3D" id="3.30.70.330">
    <property type="match status" value="1"/>
</dbReference>
<dbReference type="Pfam" id="PF03880">
    <property type="entry name" value="DbpA"/>
    <property type="match status" value="1"/>
</dbReference>
<evidence type="ECO:0000256" key="4">
    <source>
        <dbReference type="ARBA" id="ARBA00022840"/>
    </source>
</evidence>
<keyword evidence="1" id="KW-0547">Nucleotide-binding</keyword>
<dbReference type="PROSITE" id="PS51192">
    <property type="entry name" value="HELICASE_ATP_BIND_1"/>
    <property type="match status" value="1"/>
</dbReference>
<dbReference type="CDD" id="cd00268">
    <property type="entry name" value="DEADc"/>
    <property type="match status" value="1"/>
</dbReference>
<dbReference type="InterPro" id="IPR011545">
    <property type="entry name" value="DEAD/DEAH_box_helicase_dom"/>
</dbReference>
<comment type="similarity">
    <text evidence="5">Belongs to the DEAD box helicase family.</text>
</comment>
<dbReference type="InterPro" id="IPR014001">
    <property type="entry name" value="Helicase_ATP-bd"/>
</dbReference>
<evidence type="ECO:0000256" key="3">
    <source>
        <dbReference type="ARBA" id="ARBA00022806"/>
    </source>
</evidence>
<proteinExistence type="inferred from homology"/>
<keyword evidence="3 8" id="KW-0347">Helicase</keyword>
<dbReference type="Gene3D" id="3.40.50.300">
    <property type="entry name" value="P-loop containing nucleotide triphosphate hydrolases"/>
    <property type="match status" value="2"/>
</dbReference>
<dbReference type="PANTHER" id="PTHR47959">
    <property type="entry name" value="ATP-DEPENDENT RNA HELICASE RHLE-RELATED"/>
    <property type="match status" value="1"/>
</dbReference>
<dbReference type="InterPro" id="IPR005580">
    <property type="entry name" value="DbpA/CsdA_RNA-bd_dom"/>
</dbReference>
<dbReference type="InterPro" id="IPR044742">
    <property type="entry name" value="DEAD/DEAH_RhlB"/>
</dbReference>
<keyword evidence="2" id="KW-0378">Hydrolase</keyword>
<dbReference type="EMBL" id="FPAG01000004">
    <property type="protein sequence ID" value="SFS76971.1"/>
    <property type="molecule type" value="Genomic_DNA"/>
</dbReference>
<evidence type="ECO:0000256" key="5">
    <source>
        <dbReference type="ARBA" id="ARBA00038437"/>
    </source>
</evidence>
<dbReference type="PANTHER" id="PTHR47959:SF1">
    <property type="entry name" value="ATP-DEPENDENT RNA HELICASE DBPA"/>
    <property type="match status" value="1"/>
</dbReference>
<dbReference type="RefSeq" id="WP_074978143.1">
    <property type="nucleotide sequence ID" value="NZ_FPAG01000004.1"/>
</dbReference>
<dbReference type="GO" id="GO:0016787">
    <property type="term" value="F:hydrolase activity"/>
    <property type="evidence" value="ECO:0007669"/>
    <property type="project" value="UniProtKB-KW"/>
</dbReference>
<dbReference type="CDD" id="cd18787">
    <property type="entry name" value="SF2_C_DEAD"/>
    <property type="match status" value="1"/>
</dbReference>
<feature type="domain" description="Helicase C-terminal" evidence="7">
    <location>
        <begin position="218"/>
        <end position="372"/>
    </location>
</feature>
<keyword evidence="4" id="KW-0067">ATP-binding</keyword>
<dbReference type="OrthoDB" id="9785240at2"/>
<evidence type="ECO:0000256" key="2">
    <source>
        <dbReference type="ARBA" id="ARBA00022801"/>
    </source>
</evidence>
<dbReference type="InterPro" id="IPR050079">
    <property type="entry name" value="DEAD_box_RNA_helicase"/>
</dbReference>
<dbReference type="SMART" id="SM00490">
    <property type="entry name" value="HELICc"/>
    <property type="match status" value="1"/>
</dbReference>
<dbReference type="SMART" id="SM00487">
    <property type="entry name" value="DEXDc"/>
    <property type="match status" value="1"/>
</dbReference>
<dbReference type="InterPro" id="IPR027417">
    <property type="entry name" value="P-loop_NTPase"/>
</dbReference>
<dbReference type="GO" id="GO:0003724">
    <property type="term" value="F:RNA helicase activity"/>
    <property type="evidence" value="ECO:0007669"/>
    <property type="project" value="TreeGrafter"/>
</dbReference>
<dbReference type="InterPro" id="IPR012677">
    <property type="entry name" value="Nucleotide-bd_a/b_plait_sf"/>
</dbReference>